<dbReference type="PROSITE" id="PS51257">
    <property type="entry name" value="PROKAR_LIPOPROTEIN"/>
    <property type="match status" value="1"/>
</dbReference>
<reference evidence="1 2" key="1">
    <citation type="journal article" date="2022" name="bioRxiv">
        <title>Ecology and evolution of chlamydial symbionts of arthropods.</title>
        <authorList>
            <person name="Halter T."/>
            <person name="Koestlbacher S."/>
            <person name="Collingro A."/>
            <person name="Sixt B.S."/>
            <person name="Toenshoff E.R."/>
            <person name="Hendrickx F."/>
            <person name="Kostanjsek R."/>
            <person name="Horn M."/>
        </authorList>
    </citation>
    <scope>NUCLEOTIDE SEQUENCE [LARGE SCALE GENOMIC DNA]</scope>
    <source>
        <strain evidence="1">W744xW776</strain>
    </source>
</reference>
<proteinExistence type="predicted"/>
<dbReference type="NCBIfam" id="NF041726">
    <property type="entry name" value="lipo_CT253"/>
    <property type="match status" value="1"/>
</dbReference>
<dbReference type="RefSeq" id="WP_215216531.1">
    <property type="nucleotide sequence ID" value="NZ_CP075587.1"/>
</dbReference>
<protein>
    <submittedName>
        <fullName evidence="1">Uncharacterized protein</fullName>
    </submittedName>
</protein>
<evidence type="ECO:0000313" key="2">
    <source>
        <dbReference type="Proteomes" id="UP000826014"/>
    </source>
</evidence>
<keyword evidence="2" id="KW-1185">Reference proteome</keyword>
<organism evidence="1 2">
    <name type="scientific">Candidatus Rhabdochlamydia oedothoracis</name>
    <dbReference type="NCBI Taxonomy" id="2720720"/>
    <lineage>
        <taxon>Bacteria</taxon>
        <taxon>Pseudomonadati</taxon>
        <taxon>Chlamydiota</taxon>
        <taxon>Chlamydiia</taxon>
        <taxon>Parachlamydiales</taxon>
        <taxon>Candidatus Rhabdochlamydiaceae</taxon>
        <taxon>Candidatus Rhabdochlamydia</taxon>
    </lineage>
</organism>
<dbReference type="Proteomes" id="UP000826014">
    <property type="component" value="Chromosome"/>
</dbReference>
<dbReference type="Pfam" id="PF24330">
    <property type="entry name" value="DUF7499"/>
    <property type="match status" value="1"/>
</dbReference>
<accession>A0ABX8V3A8</accession>
<dbReference type="EMBL" id="CP075587">
    <property type="protein sequence ID" value="QYF48982.1"/>
    <property type="molecule type" value="Genomic_DNA"/>
</dbReference>
<name>A0ABX8V3A8_9BACT</name>
<gene>
    <name evidence="1" type="ORF">RHABOEDO_001232</name>
</gene>
<dbReference type="InterPro" id="IPR055922">
    <property type="entry name" value="DUF7499"/>
</dbReference>
<evidence type="ECO:0000313" key="1">
    <source>
        <dbReference type="EMBL" id="QYF48982.1"/>
    </source>
</evidence>
<sequence>MPRALFFALALVTGCNLNLIPQEDHKQQTQVALKPVVVITPVIDSTEEDSIWSLSDEFTYCITHQLAQKNHLSLINFDKTRATAQQPVLKQNPFEQDMSWLKKVFSHHGFVVFLELVEHNEVIRQGDKQTIDSKKCSAELLMTMRVRIFDLRKNEPKVVLQELVHESHFIPRPFTRSNFQQEKWGHEMFTISPMGLAHSQFIKHICNRLEDYILLAAHND</sequence>